<sequence length="115" mass="13378">MEISTRWIFSLAAELWRDWLPPEATKTILRGGYYTALVRPGFRVIALNSNVCYSYNFWLLYEGSDPYGQLQWLIDTLLDAETNNEKVHILSHVPSGDSSCVKNWGREYVNIVNRY</sequence>
<dbReference type="GO" id="GO:0005615">
    <property type="term" value="C:extracellular space"/>
    <property type="evidence" value="ECO:0007669"/>
    <property type="project" value="TreeGrafter"/>
</dbReference>
<organism evidence="3 4">
    <name type="scientific">Photinus pyralis</name>
    <name type="common">Common eastern firefly</name>
    <name type="synonym">Lampyris pyralis</name>
    <dbReference type="NCBI Taxonomy" id="7054"/>
    <lineage>
        <taxon>Eukaryota</taxon>
        <taxon>Metazoa</taxon>
        <taxon>Ecdysozoa</taxon>
        <taxon>Arthropoda</taxon>
        <taxon>Hexapoda</taxon>
        <taxon>Insecta</taxon>
        <taxon>Pterygota</taxon>
        <taxon>Neoptera</taxon>
        <taxon>Endopterygota</taxon>
        <taxon>Coleoptera</taxon>
        <taxon>Polyphaga</taxon>
        <taxon>Elateriformia</taxon>
        <taxon>Elateroidea</taxon>
        <taxon>Lampyridae</taxon>
        <taxon>Lampyrinae</taxon>
        <taxon>Photinus</taxon>
    </lineage>
</organism>
<dbReference type="SUPFAM" id="SSF56300">
    <property type="entry name" value="Metallo-dependent phosphatases"/>
    <property type="match status" value="1"/>
</dbReference>
<proteinExistence type="predicted"/>
<dbReference type="GO" id="GO:0006685">
    <property type="term" value="P:sphingomyelin catabolic process"/>
    <property type="evidence" value="ECO:0007669"/>
    <property type="project" value="TreeGrafter"/>
</dbReference>
<dbReference type="GO" id="GO:0061750">
    <property type="term" value="F:acid sphingomyelin phosphodiesterase activity"/>
    <property type="evidence" value="ECO:0007669"/>
    <property type="project" value="TreeGrafter"/>
</dbReference>
<evidence type="ECO:0000313" key="4">
    <source>
        <dbReference type="Proteomes" id="UP000327044"/>
    </source>
</evidence>
<dbReference type="Proteomes" id="UP000327044">
    <property type="component" value="Unassembled WGS sequence"/>
</dbReference>
<dbReference type="InterPro" id="IPR029052">
    <property type="entry name" value="Metallo-depent_PP-like"/>
</dbReference>
<dbReference type="GO" id="GO:0016020">
    <property type="term" value="C:membrane"/>
    <property type="evidence" value="ECO:0007669"/>
    <property type="project" value="GOC"/>
</dbReference>
<accession>A0A5N4APT7</accession>
<dbReference type="PANTHER" id="PTHR10340:SF29">
    <property type="entry name" value="SPHINGOMYELIN PHOSPHODIESTERASE"/>
    <property type="match status" value="1"/>
</dbReference>
<evidence type="ECO:0000256" key="2">
    <source>
        <dbReference type="ARBA" id="ARBA00023180"/>
    </source>
</evidence>
<reference evidence="3 4" key="1">
    <citation type="journal article" date="2018" name="Elife">
        <title>Firefly genomes illuminate parallel origins of bioluminescence in beetles.</title>
        <authorList>
            <person name="Fallon T.R."/>
            <person name="Lower S.E."/>
            <person name="Chang C.H."/>
            <person name="Bessho-Uehara M."/>
            <person name="Martin G.J."/>
            <person name="Bewick A.J."/>
            <person name="Behringer M."/>
            <person name="Debat H.J."/>
            <person name="Wong I."/>
            <person name="Day J.C."/>
            <person name="Suvorov A."/>
            <person name="Silva C.J."/>
            <person name="Stanger-Hall K.F."/>
            <person name="Hall D.W."/>
            <person name="Schmitz R.J."/>
            <person name="Nelson D.R."/>
            <person name="Lewis S.M."/>
            <person name="Shigenobu S."/>
            <person name="Bybee S.M."/>
            <person name="Larracuente A.M."/>
            <person name="Oba Y."/>
            <person name="Weng J.K."/>
        </authorList>
    </citation>
    <scope>NUCLEOTIDE SEQUENCE [LARGE SCALE GENOMIC DNA]</scope>
    <source>
        <strain evidence="3">1611_PpyrPB1</strain>
        <tissue evidence="3">Whole body</tissue>
    </source>
</reference>
<gene>
    <name evidence="3" type="ORF">PPYR_07186</name>
</gene>
<dbReference type="AlphaFoldDB" id="A0A5N4APT7"/>
<dbReference type="PANTHER" id="PTHR10340">
    <property type="entry name" value="SPHINGOMYELIN PHOSPHODIESTERASE"/>
    <property type="match status" value="1"/>
</dbReference>
<evidence type="ECO:0000256" key="1">
    <source>
        <dbReference type="ARBA" id="ARBA00022801"/>
    </source>
</evidence>
<keyword evidence="4" id="KW-1185">Reference proteome</keyword>
<dbReference type="GO" id="GO:0005764">
    <property type="term" value="C:lysosome"/>
    <property type="evidence" value="ECO:0007669"/>
    <property type="project" value="TreeGrafter"/>
</dbReference>
<dbReference type="InParanoid" id="A0A5N4APT7"/>
<name>A0A5N4APT7_PHOPY</name>
<dbReference type="GO" id="GO:0046513">
    <property type="term" value="P:ceramide biosynthetic process"/>
    <property type="evidence" value="ECO:0007669"/>
    <property type="project" value="TreeGrafter"/>
</dbReference>
<protein>
    <submittedName>
        <fullName evidence="3">Uncharacterized protein</fullName>
    </submittedName>
</protein>
<keyword evidence="1" id="KW-0378">Hydrolase</keyword>
<keyword evidence="2" id="KW-0325">Glycoprotein</keyword>
<dbReference type="EMBL" id="VVIM01000005">
    <property type="protein sequence ID" value="KAB0799306.1"/>
    <property type="molecule type" value="Genomic_DNA"/>
</dbReference>
<comment type="caution">
    <text evidence="3">The sequence shown here is derived from an EMBL/GenBank/DDBJ whole genome shotgun (WGS) entry which is preliminary data.</text>
</comment>
<evidence type="ECO:0000313" key="3">
    <source>
        <dbReference type="EMBL" id="KAB0799306.1"/>
    </source>
</evidence>